<dbReference type="FunFam" id="1.20.1250.20:FF:000218">
    <property type="entry name" value="facilitated trehalose transporter Tret1"/>
    <property type="match status" value="1"/>
</dbReference>
<feature type="transmembrane region" description="Helical" evidence="8">
    <location>
        <begin position="305"/>
        <end position="327"/>
    </location>
</feature>
<sequence>MPADYGQWMVAILTTVCFLTSGQIYAWAGAAQPMILDGSAGFTLTKSETAGMITITFLGNILSPIPSGALMDRIGRRNTLRAGLLLAIAAWIILAFLFNVVAICIARVLMGMWAGVIYTVVPAFIGEVVDPKIRGSMGALSGLMLYVGALFESLVSNFSYQTFIFLSAIPPIVLFVALLFIPESPYYYLRKEQREQAKNSIIWLKGSCNDEDLDLIQAKVVEQMAMKGSFFDLFKTPASRRAFSIVEVLLAVQRCSGATILFAYSTVLVPKSWISPQNSFLVLTIVWIIGSFPASVIMDKFNRRTLLAVSCLGSGLSMAAATAWYYMRDFTTIDTSTTRWLPLLLLIISGLFYSMGIVSIPTIVQSELYPVNLKSIGSACACITANIVSGAVTQLVYPINSYIGVYFNFLIMAIAPLGCIIFIFTVMVETKGKSLEAIQDMLNKRNK</sequence>
<dbReference type="PANTHER" id="PTHR48021:SF46">
    <property type="entry name" value="MAJOR FACILITATOR SUPERFAMILY (MFS) PROFILE DOMAIN-CONTAINING PROTEIN"/>
    <property type="match status" value="1"/>
</dbReference>
<feature type="transmembrane region" description="Helical" evidence="8">
    <location>
        <begin position="403"/>
        <end position="428"/>
    </location>
</feature>
<keyword evidence="3" id="KW-1003">Cell membrane</keyword>
<dbReference type="SUPFAM" id="SSF103473">
    <property type="entry name" value="MFS general substrate transporter"/>
    <property type="match status" value="1"/>
</dbReference>
<keyword evidence="7 8" id="KW-0472">Membrane</keyword>
<feature type="transmembrane region" description="Helical" evidence="8">
    <location>
        <begin position="137"/>
        <end position="156"/>
    </location>
</feature>
<reference evidence="10" key="1">
    <citation type="journal article" date="2014" name="PLoS ONE">
        <title>Transcriptome-Based Identification of ABC Transporters in the Western Tarnished Plant Bug Lygus hesperus.</title>
        <authorList>
            <person name="Hull J.J."/>
            <person name="Chaney K."/>
            <person name="Geib S.M."/>
            <person name="Fabrick J.A."/>
            <person name="Brent C.S."/>
            <person name="Walsh D."/>
            <person name="Lavine L.C."/>
        </authorList>
    </citation>
    <scope>NUCLEOTIDE SEQUENCE</scope>
</reference>
<dbReference type="InterPro" id="IPR036259">
    <property type="entry name" value="MFS_trans_sf"/>
</dbReference>
<reference evidence="10" key="2">
    <citation type="submission" date="2014-07" db="EMBL/GenBank/DDBJ databases">
        <authorList>
            <person name="Hull J."/>
        </authorList>
    </citation>
    <scope>NUCLEOTIDE SEQUENCE</scope>
</reference>
<feature type="transmembrane region" description="Helical" evidence="8">
    <location>
        <begin position="279"/>
        <end position="298"/>
    </location>
</feature>
<keyword evidence="6 8" id="KW-1133">Transmembrane helix</keyword>
<evidence type="ECO:0000256" key="6">
    <source>
        <dbReference type="ARBA" id="ARBA00022989"/>
    </source>
</evidence>
<gene>
    <name evidence="10" type="primary">Tret1_28</name>
    <name evidence="10" type="ORF">CM83_37324</name>
</gene>
<dbReference type="AlphaFoldDB" id="A0A0A9WV06"/>
<dbReference type="InterPro" id="IPR020846">
    <property type="entry name" value="MFS_dom"/>
</dbReference>
<evidence type="ECO:0000259" key="9">
    <source>
        <dbReference type="PROSITE" id="PS50850"/>
    </source>
</evidence>
<evidence type="ECO:0000256" key="3">
    <source>
        <dbReference type="ARBA" id="ARBA00022475"/>
    </source>
</evidence>
<feature type="transmembrane region" description="Helical" evidence="8">
    <location>
        <begin position="108"/>
        <end position="125"/>
    </location>
</feature>
<organism evidence="10">
    <name type="scientific">Lygus hesperus</name>
    <name type="common">Western plant bug</name>
    <dbReference type="NCBI Taxonomy" id="30085"/>
    <lineage>
        <taxon>Eukaryota</taxon>
        <taxon>Metazoa</taxon>
        <taxon>Ecdysozoa</taxon>
        <taxon>Arthropoda</taxon>
        <taxon>Hexapoda</taxon>
        <taxon>Insecta</taxon>
        <taxon>Pterygota</taxon>
        <taxon>Neoptera</taxon>
        <taxon>Paraneoptera</taxon>
        <taxon>Hemiptera</taxon>
        <taxon>Heteroptera</taxon>
        <taxon>Panheteroptera</taxon>
        <taxon>Cimicomorpha</taxon>
        <taxon>Miridae</taxon>
        <taxon>Mirini</taxon>
        <taxon>Lygus</taxon>
    </lineage>
</organism>
<proteinExistence type="predicted"/>
<evidence type="ECO:0000256" key="8">
    <source>
        <dbReference type="SAM" id="Phobius"/>
    </source>
</evidence>
<protein>
    <submittedName>
        <fullName evidence="10">Facilitated trehalose transporter Tret1</fullName>
    </submittedName>
</protein>
<evidence type="ECO:0000256" key="1">
    <source>
        <dbReference type="ARBA" id="ARBA00004651"/>
    </source>
</evidence>
<feature type="transmembrane region" description="Helical" evidence="8">
    <location>
        <begin position="50"/>
        <end position="70"/>
    </location>
</feature>
<comment type="subcellular location">
    <subcellularLocation>
        <location evidence="1">Cell membrane</location>
        <topology evidence="1">Multi-pass membrane protein</topology>
    </subcellularLocation>
</comment>
<dbReference type="PANTHER" id="PTHR48021">
    <property type="match status" value="1"/>
</dbReference>
<accession>A0A0A9WV06</accession>
<dbReference type="InterPro" id="IPR005829">
    <property type="entry name" value="Sugar_transporter_CS"/>
</dbReference>
<evidence type="ECO:0000256" key="7">
    <source>
        <dbReference type="ARBA" id="ARBA00023136"/>
    </source>
</evidence>
<dbReference type="InterPro" id="IPR050549">
    <property type="entry name" value="MFS_Trehalose_Transporter"/>
</dbReference>
<dbReference type="PROSITE" id="PS00216">
    <property type="entry name" value="SUGAR_TRANSPORT_1"/>
    <property type="match status" value="1"/>
</dbReference>
<keyword evidence="5 8" id="KW-0812">Transmembrane</keyword>
<dbReference type="PROSITE" id="PS50850">
    <property type="entry name" value="MFS"/>
    <property type="match status" value="1"/>
</dbReference>
<feature type="transmembrane region" description="Helical" evidence="8">
    <location>
        <begin position="245"/>
        <end position="267"/>
    </location>
</feature>
<dbReference type="Pfam" id="PF00083">
    <property type="entry name" value="Sugar_tr"/>
    <property type="match status" value="1"/>
</dbReference>
<keyword evidence="4" id="KW-0762">Sugar transport</keyword>
<evidence type="ECO:0000256" key="2">
    <source>
        <dbReference type="ARBA" id="ARBA00022448"/>
    </source>
</evidence>
<dbReference type="InterPro" id="IPR005828">
    <property type="entry name" value="MFS_sugar_transport-like"/>
</dbReference>
<evidence type="ECO:0000256" key="5">
    <source>
        <dbReference type="ARBA" id="ARBA00022692"/>
    </source>
</evidence>
<feature type="transmembrane region" description="Helical" evidence="8">
    <location>
        <begin position="162"/>
        <end position="181"/>
    </location>
</feature>
<evidence type="ECO:0000313" key="10">
    <source>
        <dbReference type="EMBL" id="JAG11261.1"/>
    </source>
</evidence>
<feature type="transmembrane region" description="Helical" evidence="8">
    <location>
        <begin position="339"/>
        <end position="364"/>
    </location>
</feature>
<feature type="domain" description="Major facilitator superfamily (MFS) profile" evidence="9">
    <location>
        <begin position="9"/>
        <end position="431"/>
    </location>
</feature>
<dbReference type="Gene3D" id="1.20.1250.20">
    <property type="entry name" value="MFS general substrate transporter like domains"/>
    <property type="match status" value="1"/>
</dbReference>
<dbReference type="GO" id="GO:0005886">
    <property type="term" value="C:plasma membrane"/>
    <property type="evidence" value="ECO:0007669"/>
    <property type="project" value="UniProtKB-SubCell"/>
</dbReference>
<feature type="transmembrane region" description="Helical" evidence="8">
    <location>
        <begin position="82"/>
        <end position="102"/>
    </location>
</feature>
<dbReference type="EMBL" id="GBHO01032343">
    <property type="protein sequence ID" value="JAG11261.1"/>
    <property type="molecule type" value="Transcribed_RNA"/>
</dbReference>
<evidence type="ECO:0000256" key="4">
    <source>
        <dbReference type="ARBA" id="ARBA00022597"/>
    </source>
</evidence>
<name>A0A0A9WV06_LYGHE</name>
<feature type="transmembrane region" description="Helical" evidence="8">
    <location>
        <begin position="376"/>
        <end position="397"/>
    </location>
</feature>
<dbReference type="PROSITE" id="PS00217">
    <property type="entry name" value="SUGAR_TRANSPORT_2"/>
    <property type="match status" value="1"/>
</dbReference>
<dbReference type="GO" id="GO:0022857">
    <property type="term" value="F:transmembrane transporter activity"/>
    <property type="evidence" value="ECO:0007669"/>
    <property type="project" value="InterPro"/>
</dbReference>
<keyword evidence="2" id="KW-0813">Transport</keyword>